<proteinExistence type="predicted"/>
<organism evidence="3 4">
    <name type="scientific">Dimargaris cristalligena</name>
    <dbReference type="NCBI Taxonomy" id="215637"/>
    <lineage>
        <taxon>Eukaryota</taxon>
        <taxon>Fungi</taxon>
        <taxon>Fungi incertae sedis</taxon>
        <taxon>Zoopagomycota</taxon>
        <taxon>Kickxellomycotina</taxon>
        <taxon>Dimargaritomycetes</taxon>
        <taxon>Dimargaritales</taxon>
        <taxon>Dimargaritaceae</taxon>
        <taxon>Dimargaris</taxon>
    </lineage>
</organism>
<feature type="compositionally biased region" description="Polar residues" evidence="1">
    <location>
        <begin position="7"/>
        <end position="17"/>
    </location>
</feature>
<evidence type="ECO:0000313" key="3">
    <source>
        <dbReference type="EMBL" id="RKP36197.1"/>
    </source>
</evidence>
<name>A0A4P9ZS08_9FUNG</name>
<evidence type="ECO:0000313" key="4">
    <source>
        <dbReference type="Proteomes" id="UP000268162"/>
    </source>
</evidence>
<feature type="transmembrane region" description="Helical" evidence="2">
    <location>
        <begin position="139"/>
        <end position="162"/>
    </location>
</feature>
<dbReference type="EMBL" id="ML002700">
    <property type="protein sequence ID" value="RKP36197.1"/>
    <property type="molecule type" value="Genomic_DNA"/>
</dbReference>
<reference evidence="4" key="1">
    <citation type="journal article" date="2018" name="Nat. Microbiol.">
        <title>Leveraging single-cell genomics to expand the fungal tree of life.</title>
        <authorList>
            <person name="Ahrendt S.R."/>
            <person name="Quandt C.A."/>
            <person name="Ciobanu D."/>
            <person name="Clum A."/>
            <person name="Salamov A."/>
            <person name="Andreopoulos B."/>
            <person name="Cheng J.F."/>
            <person name="Woyke T."/>
            <person name="Pelin A."/>
            <person name="Henrissat B."/>
            <person name="Reynolds N.K."/>
            <person name="Benny G.L."/>
            <person name="Smith M.E."/>
            <person name="James T.Y."/>
            <person name="Grigoriev I.V."/>
        </authorList>
    </citation>
    <scope>NUCLEOTIDE SEQUENCE [LARGE SCALE GENOMIC DNA]</scope>
    <source>
        <strain evidence="4">RSA 468</strain>
    </source>
</reference>
<sequence length="166" mass="17755">MAFNHPLSESTHSSPIRTNPRADTDSGLASAGLPRSTNHRSSPMGNLDPALTYQLSFQPVPAAGGQEDPAALSFRPVIVPLDPPLLAIPPLNAKHPQSLYPSLLAHPASFPHPYFYDKDGFVIDKPRPPLKDFLLGNKAALALTGLAVVIIIVVAILALVVFKIEE</sequence>
<dbReference type="Proteomes" id="UP000268162">
    <property type="component" value="Unassembled WGS sequence"/>
</dbReference>
<feature type="region of interest" description="Disordered" evidence="1">
    <location>
        <begin position="1"/>
        <end position="45"/>
    </location>
</feature>
<keyword evidence="2" id="KW-0812">Transmembrane</keyword>
<keyword evidence="4" id="KW-1185">Reference proteome</keyword>
<keyword evidence="2" id="KW-1133">Transmembrane helix</keyword>
<accession>A0A4P9ZS08</accession>
<evidence type="ECO:0000256" key="2">
    <source>
        <dbReference type="SAM" id="Phobius"/>
    </source>
</evidence>
<protein>
    <submittedName>
        <fullName evidence="3">Uncharacterized protein</fullName>
    </submittedName>
</protein>
<evidence type="ECO:0000256" key="1">
    <source>
        <dbReference type="SAM" id="MobiDB-lite"/>
    </source>
</evidence>
<feature type="compositionally biased region" description="Polar residues" evidence="1">
    <location>
        <begin position="35"/>
        <end position="44"/>
    </location>
</feature>
<dbReference type="AlphaFoldDB" id="A0A4P9ZS08"/>
<keyword evidence="2" id="KW-0472">Membrane</keyword>
<gene>
    <name evidence="3" type="ORF">BJ085DRAFT_27354</name>
</gene>